<dbReference type="Gene3D" id="3.10.180.10">
    <property type="entry name" value="2,3-Dihydroxybiphenyl 1,2-Dioxygenase, domain 1"/>
    <property type="match status" value="1"/>
</dbReference>
<evidence type="ECO:0000259" key="1">
    <source>
        <dbReference type="PROSITE" id="PS51819"/>
    </source>
</evidence>
<sequence>MSSNTKINYIEFPAADLEAAQTFYEAAFGWTFTDYGPEYKAFNDGATDGGFYKSEMKSSSDNGAALVVLYAEDLEQVLETVVSQSGVIVKTIFSFPGGRRFHFTDPNGNELAVWSDQ</sequence>
<protein>
    <submittedName>
        <fullName evidence="2">Glyoxalase family protein</fullName>
    </submittedName>
</protein>
<dbReference type="InterPro" id="IPR029068">
    <property type="entry name" value="Glyas_Bleomycin-R_OHBP_Dase"/>
</dbReference>
<dbReference type="EMBL" id="CACVAT010000593">
    <property type="protein sequence ID" value="CAA6830502.1"/>
    <property type="molecule type" value="Genomic_DNA"/>
</dbReference>
<dbReference type="SUPFAM" id="SSF54593">
    <property type="entry name" value="Glyoxalase/Bleomycin resistance protein/Dihydroxybiphenyl dioxygenase"/>
    <property type="match status" value="1"/>
</dbReference>
<accession>A0A6S6ULZ7</accession>
<reference evidence="2" key="1">
    <citation type="submission" date="2020-01" db="EMBL/GenBank/DDBJ databases">
        <authorList>
            <person name="Meier V. D."/>
            <person name="Meier V D."/>
        </authorList>
    </citation>
    <scope>NUCLEOTIDE SEQUENCE</scope>
    <source>
        <strain evidence="2">HLG_WM_MAG_09</strain>
    </source>
</reference>
<name>A0A6S6ULZ7_9GAMM</name>
<dbReference type="Pfam" id="PF00903">
    <property type="entry name" value="Glyoxalase"/>
    <property type="match status" value="1"/>
</dbReference>
<gene>
    <name evidence="2" type="ORF">HELGO_WM25297</name>
</gene>
<dbReference type="PROSITE" id="PS51819">
    <property type="entry name" value="VOC"/>
    <property type="match status" value="1"/>
</dbReference>
<feature type="domain" description="VOC" evidence="1">
    <location>
        <begin position="6"/>
        <end position="116"/>
    </location>
</feature>
<dbReference type="InterPro" id="IPR004360">
    <property type="entry name" value="Glyas_Fos-R_dOase_dom"/>
</dbReference>
<dbReference type="InterPro" id="IPR052164">
    <property type="entry name" value="Anthracycline_SecMetBiosynth"/>
</dbReference>
<dbReference type="AlphaFoldDB" id="A0A6S6ULZ7"/>
<proteinExistence type="predicted"/>
<organism evidence="2">
    <name type="scientific">uncultured Thiotrichaceae bacterium</name>
    <dbReference type="NCBI Taxonomy" id="298394"/>
    <lineage>
        <taxon>Bacteria</taxon>
        <taxon>Pseudomonadati</taxon>
        <taxon>Pseudomonadota</taxon>
        <taxon>Gammaproteobacteria</taxon>
        <taxon>Thiotrichales</taxon>
        <taxon>Thiotrichaceae</taxon>
        <taxon>environmental samples</taxon>
    </lineage>
</organism>
<dbReference type="InterPro" id="IPR037523">
    <property type="entry name" value="VOC_core"/>
</dbReference>
<dbReference type="PANTHER" id="PTHR33993">
    <property type="entry name" value="GLYOXALASE-RELATED"/>
    <property type="match status" value="1"/>
</dbReference>
<dbReference type="PANTHER" id="PTHR33993:SF1">
    <property type="entry name" value="GLYOXALASE FAMILY PROTEIN"/>
    <property type="match status" value="1"/>
</dbReference>
<dbReference type="CDD" id="cd07247">
    <property type="entry name" value="SgaA_N_like"/>
    <property type="match status" value="1"/>
</dbReference>
<evidence type="ECO:0000313" key="2">
    <source>
        <dbReference type="EMBL" id="CAA6830502.1"/>
    </source>
</evidence>